<keyword evidence="1" id="KW-1133">Transmembrane helix</keyword>
<dbReference type="AlphaFoldDB" id="A0A8D4UVU2"/>
<dbReference type="Proteomes" id="UP000320585">
    <property type="component" value="Chromosome"/>
</dbReference>
<dbReference type="EMBL" id="AP019697">
    <property type="protein sequence ID" value="BBK25942.1"/>
    <property type="molecule type" value="Genomic_DNA"/>
</dbReference>
<keyword evidence="3" id="KW-1185">Reference proteome</keyword>
<dbReference type="RefSeq" id="WP_143332889.1">
    <property type="nucleotide sequence ID" value="NZ_AP019697.1"/>
</dbReference>
<name>A0A8D4UVU2_9FIRM</name>
<evidence type="ECO:0000313" key="3">
    <source>
        <dbReference type="Proteomes" id="UP000320585"/>
    </source>
</evidence>
<gene>
    <name evidence="2" type="ORF">Dia5BBH33_18770</name>
</gene>
<reference evidence="3" key="1">
    <citation type="submission" date="2019-05" db="EMBL/GenBank/DDBJ databases">
        <title>Complete genome sequencing of Dialister sp. strain 5BBH33.</title>
        <authorList>
            <person name="Sakamoto M."/>
            <person name="Murakami T."/>
            <person name="Mori H."/>
        </authorList>
    </citation>
    <scope>NUCLEOTIDE SEQUENCE [LARGE SCALE GENOMIC DNA]</scope>
    <source>
        <strain evidence="3">5BBH33</strain>
    </source>
</reference>
<sequence length="323" mass="35725">MNSSWLMDAGIFVVSFGTAFYVLGRLGRKQAAKAVKKADTKVRSAAEEREAARKSADLTIRQLGNEKLAVITGDLTTFTEIFSKIENVDFEAGSRAAEMADFVPGGDENRRLQAGIARIRRLERNDDPDLRGLRIRALGVSDAETLFERASGKNEISYSSSINATVKWLMTGKVEGDVFGPDANNSVFVGFGDGPSHTRGEEKASSFRTKMYPQEAEQFEAESKVVARLAVQLCTLAEGQRKVLESNTKNFHARVKALKRIVDQEGYDWNKYGKEDRRIIALAARQARNISVIVTMGLLHDDGSINRGILGVISLLKFNEEEE</sequence>
<evidence type="ECO:0000256" key="1">
    <source>
        <dbReference type="SAM" id="Phobius"/>
    </source>
</evidence>
<organism evidence="2 3">
    <name type="scientific">Dialister hominis</name>
    <dbReference type="NCBI Taxonomy" id="2582419"/>
    <lineage>
        <taxon>Bacteria</taxon>
        <taxon>Bacillati</taxon>
        <taxon>Bacillota</taxon>
        <taxon>Negativicutes</taxon>
        <taxon>Veillonellales</taxon>
        <taxon>Veillonellaceae</taxon>
        <taxon>Dialister</taxon>
    </lineage>
</organism>
<evidence type="ECO:0000313" key="2">
    <source>
        <dbReference type="EMBL" id="BBK25942.1"/>
    </source>
</evidence>
<protein>
    <submittedName>
        <fullName evidence="2">Uncharacterized protein</fullName>
    </submittedName>
</protein>
<dbReference type="GeneID" id="92717088"/>
<proteinExistence type="predicted"/>
<keyword evidence="1" id="KW-0812">Transmembrane</keyword>
<keyword evidence="1" id="KW-0472">Membrane</keyword>
<accession>A0A8D4UVU2</accession>
<dbReference type="KEGG" id="dho:Dia5BBH33_18770"/>
<feature type="transmembrane region" description="Helical" evidence="1">
    <location>
        <begin position="6"/>
        <end position="23"/>
    </location>
</feature>